<gene>
    <name evidence="2" type="ORF">DKM44_02420</name>
</gene>
<keyword evidence="3" id="KW-1185">Reference proteome</keyword>
<name>A0A2Z3JFH1_9DEIO</name>
<feature type="region of interest" description="Disordered" evidence="1">
    <location>
        <begin position="219"/>
        <end position="244"/>
    </location>
</feature>
<proteinExistence type="predicted"/>
<organism evidence="2 3">
    <name type="scientific">Deinococcus irradiatisoli</name>
    <dbReference type="NCBI Taxonomy" id="2202254"/>
    <lineage>
        <taxon>Bacteria</taxon>
        <taxon>Thermotogati</taxon>
        <taxon>Deinococcota</taxon>
        <taxon>Deinococci</taxon>
        <taxon>Deinococcales</taxon>
        <taxon>Deinococcaceae</taxon>
        <taxon>Deinococcus</taxon>
    </lineage>
</organism>
<evidence type="ECO:0000256" key="1">
    <source>
        <dbReference type="SAM" id="MobiDB-lite"/>
    </source>
</evidence>
<dbReference type="Proteomes" id="UP000245368">
    <property type="component" value="Chromosome"/>
</dbReference>
<accession>A0A2Z3JFH1</accession>
<evidence type="ECO:0000313" key="2">
    <source>
        <dbReference type="EMBL" id="AWN22231.1"/>
    </source>
</evidence>
<reference evidence="2 3" key="1">
    <citation type="submission" date="2018-05" db="EMBL/GenBank/DDBJ databases">
        <title>Complete Genome Sequence of Deinococcus sp. strain 17bor-2.</title>
        <authorList>
            <person name="Srinivasan S."/>
        </authorList>
    </citation>
    <scope>NUCLEOTIDE SEQUENCE [LARGE SCALE GENOMIC DNA]</scope>
    <source>
        <strain evidence="2 3">17bor-2</strain>
    </source>
</reference>
<sequence>MPLSYMDYQQAFRNSFTPMAMQQLAEIIDEAAAWSGVTCTDEFPAGNFAGTQGSMRRQRIEDRMRTTRFDGQLIAQTMDFGGNLLVGDERISNFTLLRFGEVGLIVCRSSNSHPVPRRSKMRCALAAGESRQDPLFPEELRRIDLKVGNLKMLFVVRYWLDGEDTSYQTVGDIEVVVLDEDATRVNFDLYDLRFYAAGAMKTMEPDVLPMALKDDAFTEDRAQLPGERAQDPNLPISFKKPEGE</sequence>
<evidence type="ECO:0000313" key="3">
    <source>
        <dbReference type="Proteomes" id="UP000245368"/>
    </source>
</evidence>
<dbReference type="KEGG" id="dez:DKM44_02420"/>
<protein>
    <submittedName>
        <fullName evidence="2">Uncharacterized protein</fullName>
    </submittedName>
</protein>
<dbReference type="AlphaFoldDB" id="A0A2Z3JFH1"/>
<dbReference type="EMBL" id="CP029494">
    <property type="protein sequence ID" value="AWN22231.1"/>
    <property type="molecule type" value="Genomic_DNA"/>
</dbReference>